<dbReference type="InterPro" id="IPR003488">
    <property type="entry name" value="DprA"/>
</dbReference>
<dbReference type="Proteomes" id="UP001214553">
    <property type="component" value="Chromosome"/>
</dbReference>
<comment type="similarity">
    <text evidence="1">Belongs to the DprA/Smf family.</text>
</comment>
<keyword evidence="4" id="KW-1185">Reference proteome</keyword>
<dbReference type="InterPro" id="IPR057666">
    <property type="entry name" value="DrpA_SLOG"/>
</dbReference>
<evidence type="ECO:0000313" key="3">
    <source>
        <dbReference type="EMBL" id="WEG10077.1"/>
    </source>
</evidence>
<gene>
    <name evidence="3" type="ORF">PU630_05870</name>
</gene>
<evidence type="ECO:0000256" key="1">
    <source>
        <dbReference type="ARBA" id="ARBA00006525"/>
    </source>
</evidence>
<accession>A0ABY8C1S1</accession>
<name>A0ABY8C1S1_9MICO</name>
<dbReference type="Pfam" id="PF02481">
    <property type="entry name" value="DNA_processg_A"/>
    <property type="match status" value="1"/>
</dbReference>
<sequence>MMTSLSSLGHDERSARTVLSLVAAPNDPSTGRLLGQVGAVELLRLADADGAVPGLDQIAAAVWRERLHTVSSADTLATQMTTFERQGLQVLIPGEKDWPVALNDLGSRTPYALWTRGETALLAKPLADRITLTGARASTAYGDHMAIELASDLALSGRVVVAGGAYGIEAVAHQSALASGGRTIAVLAGGVDRAYPAGHADLFARIEQQGLLVSEVAPGVAPTRQRFLDRGRIMAALSSTTVIVEAGARSGSLRVADEAVELGRSVGAVPGPVTSAASYGSNILIQDRRARLLTGSEDVLRLADEDKSNDPNMELSRAFRIAAACDRRTPDSRGL</sequence>
<evidence type="ECO:0000313" key="4">
    <source>
        <dbReference type="Proteomes" id="UP001214553"/>
    </source>
</evidence>
<reference evidence="3 4" key="1">
    <citation type="submission" date="2023-03" db="EMBL/GenBank/DDBJ databases">
        <title>Genome sequence of Microbacterium sp. KACC 23027.</title>
        <authorList>
            <person name="Kim S."/>
            <person name="Heo J."/>
            <person name="Kwon S.-W."/>
        </authorList>
    </citation>
    <scope>NUCLEOTIDE SEQUENCE [LARGE SCALE GENOMIC DNA]</scope>
    <source>
        <strain evidence="3 4">KACC 23027</strain>
    </source>
</reference>
<dbReference type="PANTHER" id="PTHR43022">
    <property type="entry name" value="PROTEIN SMF"/>
    <property type="match status" value="1"/>
</dbReference>
<dbReference type="Gene3D" id="3.40.50.450">
    <property type="match status" value="1"/>
</dbReference>
<dbReference type="RefSeq" id="WP_275279395.1">
    <property type="nucleotide sequence ID" value="NZ_CP119108.1"/>
</dbReference>
<dbReference type="SUPFAM" id="SSF102405">
    <property type="entry name" value="MCP/YpsA-like"/>
    <property type="match status" value="1"/>
</dbReference>
<feature type="domain" description="Smf/DprA SLOG" evidence="2">
    <location>
        <begin position="90"/>
        <end position="301"/>
    </location>
</feature>
<dbReference type="EMBL" id="CP119108">
    <property type="protein sequence ID" value="WEG10077.1"/>
    <property type="molecule type" value="Genomic_DNA"/>
</dbReference>
<protein>
    <submittedName>
        <fullName evidence="3">DNA-protecting protein DprA</fullName>
    </submittedName>
</protein>
<evidence type="ECO:0000259" key="2">
    <source>
        <dbReference type="Pfam" id="PF02481"/>
    </source>
</evidence>
<organism evidence="3 4">
    <name type="scientific">Microbacterium horticulturae</name>
    <dbReference type="NCBI Taxonomy" id="3028316"/>
    <lineage>
        <taxon>Bacteria</taxon>
        <taxon>Bacillati</taxon>
        <taxon>Actinomycetota</taxon>
        <taxon>Actinomycetes</taxon>
        <taxon>Micrococcales</taxon>
        <taxon>Microbacteriaceae</taxon>
        <taxon>Microbacterium</taxon>
    </lineage>
</organism>
<dbReference type="PANTHER" id="PTHR43022:SF1">
    <property type="entry name" value="PROTEIN SMF"/>
    <property type="match status" value="1"/>
</dbReference>
<proteinExistence type="inferred from homology"/>